<dbReference type="InterPro" id="IPR013216">
    <property type="entry name" value="Methyltransf_11"/>
</dbReference>
<sequence length="331" mass="37079">MAVDLKKNYFKLLMHFRRHDLTEFAEEHDRLFAEAKKSGDHLAVTSHYYSVMSAVIDEYFGGNFHFAPPKKANMTLNDALLDLHRKIGEKLGLKEGKSCVDIGCGIGGVMRDLAVTGADLTGITIAANEVEIGNIEFRKMGIDSTCHLIEGDCHNMPLEDSSKDAAYAIYSLKYFPQLDGVMKEVSRVLKQGGRFLVYDLMKTEKYDKNNEEHVEIVEGLEYACGMPSLHTREGLVSAAERYGLTFEEEEDISATNGSPFHYCFSHSPLFMWLIKSSCIRNLISIGQKLRILPKGFHNFDAVFLSGTVQKIVDGGRLGILSGSKIFVFKRK</sequence>
<name>A0A016VGN9_9BILA</name>
<organism evidence="7 8">
    <name type="scientific">Ancylostoma ceylanicum</name>
    <dbReference type="NCBI Taxonomy" id="53326"/>
    <lineage>
        <taxon>Eukaryota</taxon>
        <taxon>Metazoa</taxon>
        <taxon>Ecdysozoa</taxon>
        <taxon>Nematoda</taxon>
        <taxon>Chromadorea</taxon>
        <taxon>Rhabditida</taxon>
        <taxon>Rhabditina</taxon>
        <taxon>Rhabditomorpha</taxon>
        <taxon>Strongyloidea</taxon>
        <taxon>Ancylostomatidae</taxon>
        <taxon>Ancylostomatinae</taxon>
        <taxon>Ancylostoma</taxon>
    </lineage>
</organism>
<dbReference type="SUPFAM" id="SSF53335">
    <property type="entry name" value="S-adenosyl-L-methionine-dependent methyltransferases"/>
    <property type="match status" value="1"/>
</dbReference>
<dbReference type="InterPro" id="IPR030384">
    <property type="entry name" value="MeTrfase_SMT"/>
</dbReference>
<dbReference type="InterPro" id="IPR050447">
    <property type="entry name" value="Erg6_SMT_methyltransf"/>
</dbReference>
<proteinExistence type="inferred from homology"/>
<dbReference type="PROSITE" id="PS51685">
    <property type="entry name" value="SAM_MT_ERG6_SMT"/>
    <property type="match status" value="1"/>
</dbReference>
<reference evidence="8" key="1">
    <citation type="journal article" date="2015" name="Nat. Genet.">
        <title>The genome and transcriptome of the zoonotic hookworm Ancylostoma ceylanicum identify infection-specific gene families.</title>
        <authorList>
            <person name="Schwarz E.M."/>
            <person name="Hu Y."/>
            <person name="Antoshechkin I."/>
            <person name="Miller M.M."/>
            <person name="Sternberg P.W."/>
            <person name="Aroian R.V."/>
        </authorList>
    </citation>
    <scope>NUCLEOTIDE SEQUENCE</scope>
    <source>
        <strain evidence="8">HY135</strain>
    </source>
</reference>
<comment type="caution">
    <text evidence="7">The sequence shown here is derived from an EMBL/GenBank/DDBJ whole genome shotgun (WGS) entry which is preliminary data.</text>
</comment>
<evidence type="ECO:0000256" key="2">
    <source>
        <dbReference type="ARBA" id="ARBA00022679"/>
    </source>
</evidence>
<keyword evidence="2 5" id="KW-0808">Transferase</keyword>
<keyword evidence="8" id="KW-1185">Reference proteome</keyword>
<evidence type="ECO:0000256" key="5">
    <source>
        <dbReference type="PROSITE-ProRule" id="PRU01022"/>
    </source>
</evidence>
<evidence type="ECO:0000256" key="3">
    <source>
        <dbReference type="ARBA" id="ARBA00022691"/>
    </source>
</evidence>
<feature type="domain" description="SAM-dependent methyltransferase Erg6/SMT-type" evidence="6">
    <location>
        <begin position="48"/>
        <end position="331"/>
    </location>
</feature>
<dbReference type="CDD" id="cd02440">
    <property type="entry name" value="AdoMet_MTases"/>
    <property type="match status" value="1"/>
</dbReference>
<dbReference type="InterPro" id="IPR029063">
    <property type="entry name" value="SAM-dependent_MTases_sf"/>
</dbReference>
<comment type="similarity">
    <text evidence="4 5">Belongs to the class I-like SAM-binding methyltransferase superfamily. Erg6/SMT family.</text>
</comment>
<dbReference type="AlphaFoldDB" id="A0A016VGN9"/>
<dbReference type="OrthoDB" id="8300214at2759"/>
<keyword evidence="1 5" id="KW-0489">Methyltransferase</keyword>
<dbReference type="GO" id="GO:0016126">
    <property type="term" value="P:sterol biosynthetic process"/>
    <property type="evidence" value="ECO:0007669"/>
    <property type="project" value="TreeGrafter"/>
</dbReference>
<evidence type="ECO:0000256" key="4">
    <source>
        <dbReference type="ARBA" id="ARBA00038188"/>
    </source>
</evidence>
<dbReference type="Proteomes" id="UP000024635">
    <property type="component" value="Unassembled WGS sequence"/>
</dbReference>
<dbReference type="Pfam" id="PF08241">
    <property type="entry name" value="Methyltransf_11"/>
    <property type="match status" value="1"/>
</dbReference>
<dbReference type="GO" id="GO:0003838">
    <property type="term" value="F:sterol 24-C-methyltransferase activity"/>
    <property type="evidence" value="ECO:0007669"/>
    <property type="project" value="TreeGrafter"/>
</dbReference>
<protein>
    <recommendedName>
        <fullName evidence="6">SAM-dependent methyltransferase Erg6/SMT-type domain-containing protein</fullName>
    </recommendedName>
</protein>
<dbReference type="PANTHER" id="PTHR44068">
    <property type="entry name" value="ZGC:194242"/>
    <property type="match status" value="1"/>
</dbReference>
<dbReference type="GO" id="GO:0032259">
    <property type="term" value="P:methylation"/>
    <property type="evidence" value="ECO:0007669"/>
    <property type="project" value="UniProtKB-KW"/>
</dbReference>
<gene>
    <name evidence="7" type="primary">Acey_s0010.g1214</name>
    <name evidence="7" type="synonym">Acey-H14E04.1</name>
    <name evidence="7" type="ORF">Y032_0010g1214</name>
</gene>
<dbReference type="EMBL" id="JARK01001346">
    <property type="protein sequence ID" value="EYC26550.1"/>
    <property type="molecule type" value="Genomic_DNA"/>
</dbReference>
<evidence type="ECO:0000256" key="1">
    <source>
        <dbReference type="ARBA" id="ARBA00022603"/>
    </source>
</evidence>
<evidence type="ECO:0000313" key="7">
    <source>
        <dbReference type="EMBL" id="EYC26550.1"/>
    </source>
</evidence>
<keyword evidence="3 5" id="KW-0949">S-adenosyl-L-methionine</keyword>
<dbReference type="GO" id="GO:0005783">
    <property type="term" value="C:endoplasmic reticulum"/>
    <property type="evidence" value="ECO:0007669"/>
    <property type="project" value="TreeGrafter"/>
</dbReference>
<accession>A0A016VGN9</accession>
<dbReference type="STRING" id="53326.A0A016VGN9"/>
<dbReference type="Gene3D" id="3.40.50.150">
    <property type="entry name" value="Vaccinia Virus protein VP39"/>
    <property type="match status" value="1"/>
</dbReference>
<evidence type="ECO:0000259" key="6">
    <source>
        <dbReference type="PROSITE" id="PS51685"/>
    </source>
</evidence>
<dbReference type="PANTHER" id="PTHR44068:SF1">
    <property type="entry name" value="HYPOTHETICAL LOC100005854"/>
    <property type="match status" value="1"/>
</dbReference>
<evidence type="ECO:0000313" key="8">
    <source>
        <dbReference type="Proteomes" id="UP000024635"/>
    </source>
</evidence>